<feature type="compositionally biased region" description="Basic and acidic residues" evidence="1">
    <location>
        <begin position="1"/>
        <end position="12"/>
    </location>
</feature>
<sequence>MSKRNQNIEDWLRQAAAQDPEVSSDQVKQQAWGQLNNMLDGGETLPDRPRSSGSGWWTILLEAIILVGSFAYLTVTEKKHHTPISVNEKGSFFIEEKHPSGTAHTVFPFTREQDSIGALPTSLPGTDHIVFPFAKEQDSIRALQTSLPGTTYIVFPFAREQDSIGALPASLPGTDHAVPPFAKAQHLSIAHSPFLFKKGQLPIKQASKPSSSSASKRQINPRSTTGAVYWNTDPPEKNHSDQQQTRLRYTGNSTGTIHPLVTRQLFMPVKDSGVQHTPTPKTPRSHREERREQSPYSLKIAAILPVADAYGAAASIEYTFQWREKWRIRPYIGAEYLTGFNKVYDHRYYAAFSSGGGPLGQGMPGKTDSVLTHFTLNGIAYGKAGVQAAYVFSRWEIATGIEYRYTLYASGKDTAFIVNRQNIVNPVDLQYVPFNKKQITGTGNVRLQLGLDYTINRRLQIGAIYYMQLNRQRLDSAYRRPHPKLPDQTSFQIHLRYQFMRRPHR</sequence>
<dbReference type="RefSeq" id="WP_074241783.1">
    <property type="nucleotide sequence ID" value="NZ_FSRA01000002.1"/>
</dbReference>
<evidence type="ECO:0000313" key="3">
    <source>
        <dbReference type="EMBL" id="SIO47907.1"/>
    </source>
</evidence>
<protein>
    <submittedName>
        <fullName evidence="3">Uncharacterized protein</fullName>
    </submittedName>
</protein>
<accession>A0A1N6JUT3</accession>
<keyword evidence="2" id="KW-1133">Transmembrane helix</keyword>
<dbReference type="OrthoDB" id="658035at2"/>
<dbReference type="STRING" id="536979.SAMN04488055_4450"/>
<feature type="region of interest" description="Disordered" evidence="1">
    <location>
        <begin position="271"/>
        <end position="294"/>
    </location>
</feature>
<keyword evidence="2" id="KW-0472">Membrane</keyword>
<feature type="compositionally biased region" description="Polar residues" evidence="1">
    <location>
        <begin position="217"/>
        <end position="226"/>
    </location>
</feature>
<evidence type="ECO:0000256" key="1">
    <source>
        <dbReference type="SAM" id="MobiDB-lite"/>
    </source>
</evidence>
<proteinExistence type="predicted"/>
<feature type="compositionally biased region" description="Polar residues" evidence="1">
    <location>
        <begin position="21"/>
        <end position="30"/>
    </location>
</feature>
<evidence type="ECO:0000256" key="2">
    <source>
        <dbReference type="SAM" id="Phobius"/>
    </source>
</evidence>
<organism evidence="3 4">
    <name type="scientific">Chitinophaga niabensis</name>
    <dbReference type="NCBI Taxonomy" id="536979"/>
    <lineage>
        <taxon>Bacteria</taxon>
        <taxon>Pseudomonadati</taxon>
        <taxon>Bacteroidota</taxon>
        <taxon>Chitinophagia</taxon>
        <taxon>Chitinophagales</taxon>
        <taxon>Chitinophagaceae</taxon>
        <taxon>Chitinophaga</taxon>
    </lineage>
</organism>
<keyword evidence="2" id="KW-0812">Transmembrane</keyword>
<dbReference type="InterPro" id="IPR036709">
    <property type="entry name" value="Autotransporte_beta_dom_sf"/>
</dbReference>
<gene>
    <name evidence="3" type="ORF">SAMN04488055_4450</name>
</gene>
<name>A0A1N6JUT3_9BACT</name>
<feature type="region of interest" description="Disordered" evidence="1">
    <location>
        <begin position="1"/>
        <end position="30"/>
    </location>
</feature>
<reference evidence="3 4" key="1">
    <citation type="submission" date="2016-11" db="EMBL/GenBank/DDBJ databases">
        <authorList>
            <person name="Jaros S."/>
            <person name="Januszkiewicz K."/>
            <person name="Wedrychowicz H."/>
        </authorList>
    </citation>
    <scope>NUCLEOTIDE SEQUENCE [LARGE SCALE GENOMIC DNA]</scope>
    <source>
        <strain evidence="3 4">DSM 24787</strain>
    </source>
</reference>
<feature type="compositionally biased region" description="Low complexity" evidence="1">
    <location>
        <begin position="206"/>
        <end position="216"/>
    </location>
</feature>
<dbReference type="EMBL" id="FSRA01000002">
    <property type="protein sequence ID" value="SIO47907.1"/>
    <property type="molecule type" value="Genomic_DNA"/>
</dbReference>
<dbReference type="Gene3D" id="2.40.128.130">
    <property type="entry name" value="Autotransporter beta-domain"/>
    <property type="match status" value="1"/>
</dbReference>
<dbReference type="AlphaFoldDB" id="A0A1N6JUT3"/>
<evidence type="ECO:0000313" key="4">
    <source>
        <dbReference type="Proteomes" id="UP000185003"/>
    </source>
</evidence>
<keyword evidence="4" id="KW-1185">Reference proteome</keyword>
<feature type="transmembrane region" description="Helical" evidence="2">
    <location>
        <begin position="55"/>
        <end position="75"/>
    </location>
</feature>
<dbReference type="Proteomes" id="UP000185003">
    <property type="component" value="Unassembled WGS sequence"/>
</dbReference>
<feature type="region of interest" description="Disordered" evidence="1">
    <location>
        <begin position="203"/>
        <end position="244"/>
    </location>
</feature>